<feature type="transmembrane region" description="Helical" evidence="1">
    <location>
        <begin position="194"/>
        <end position="216"/>
    </location>
</feature>
<keyword evidence="1" id="KW-0472">Membrane</keyword>
<dbReference type="InterPro" id="IPR000326">
    <property type="entry name" value="PAP2/HPO"/>
</dbReference>
<feature type="transmembrane region" description="Helical" evidence="1">
    <location>
        <begin position="85"/>
        <end position="105"/>
    </location>
</feature>
<organism evidence="3 4">
    <name type="scientific">Candidatus Daviesbacteria bacterium RIFCSPHIGHO2_02_FULL_43_12</name>
    <dbReference type="NCBI Taxonomy" id="1797776"/>
    <lineage>
        <taxon>Bacteria</taxon>
        <taxon>Candidatus Daviesiibacteriota</taxon>
    </lineage>
</organism>
<dbReference type="EMBL" id="MFDD01000002">
    <property type="protein sequence ID" value="OGE41149.1"/>
    <property type="molecule type" value="Genomic_DNA"/>
</dbReference>
<feature type="transmembrane region" description="Helical" evidence="1">
    <location>
        <begin position="143"/>
        <end position="161"/>
    </location>
</feature>
<evidence type="ECO:0000313" key="3">
    <source>
        <dbReference type="EMBL" id="OGE41149.1"/>
    </source>
</evidence>
<keyword evidence="1" id="KW-0812">Transmembrane</keyword>
<dbReference type="Gene3D" id="1.20.144.10">
    <property type="entry name" value="Phosphatidic acid phosphatase type 2/haloperoxidase"/>
    <property type="match status" value="1"/>
</dbReference>
<evidence type="ECO:0000259" key="2">
    <source>
        <dbReference type="SMART" id="SM00014"/>
    </source>
</evidence>
<dbReference type="AlphaFoldDB" id="A0A1F5KJZ1"/>
<proteinExistence type="predicted"/>
<dbReference type="Pfam" id="PF01569">
    <property type="entry name" value="PAP2"/>
    <property type="match status" value="1"/>
</dbReference>
<reference evidence="3 4" key="1">
    <citation type="journal article" date="2016" name="Nat. Commun.">
        <title>Thousands of microbial genomes shed light on interconnected biogeochemical processes in an aquifer system.</title>
        <authorList>
            <person name="Anantharaman K."/>
            <person name="Brown C.T."/>
            <person name="Hug L.A."/>
            <person name="Sharon I."/>
            <person name="Castelle C.J."/>
            <person name="Probst A.J."/>
            <person name="Thomas B.C."/>
            <person name="Singh A."/>
            <person name="Wilkins M.J."/>
            <person name="Karaoz U."/>
            <person name="Brodie E.L."/>
            <person name="Williams K.H."/>
            <person name="Hubbard S.S."/>
            <person name="Banfield J.F."/>
        </authorList>
    </citation>
    <scope>NUCLEOTIDE SEQUENCE [LARGE SCALE GENOMIC DNA]</scope>
</reference>
<comment type="caution">
    <text evidence="3">The sequence shown here is derived from an EMBL/GenBank/DDBJ whole genome shotgun (WGS) entry which is preliminary data.</text>
</comment>
<dbReference type="PANTHER" id="PTHR14969:SF13">
    <property type="entry name" value="AT30094P"/>
    <property type="match status" value="1"/>
</dbReference>
<dbReference type="InterPro" id="IPR036938">
    <property type="entry name" value="PAP2/HPO_sf"/>
</dbReference>
<dbReference type="SUPFAM" id="SSF48317">
    <property type="entry name" value="Acid phosphatase/Vanadium-dependent haloperoxidase"/>
    <property type="match status" value="1"/>
</dbReference>
<evidence type="ECO:0000313" key="4">
    <source>
        <dbReference type="Proteomes" id="UP000177328"/>
    </source>
</evidence>
<feature type="transmembrane region" description="Helical" evidence="1">
    <location>
        <begin position="168"/>
        <end position="188"/>
    </location>
</feature>
<accession>A0A1F5KJZ1</accession>
<protein>
    <recommendedName>
        <fullName evidence="2">Phosphatidic acid phosphatase type 2/haloperoxidase domain-containing protein</fullName>
    </recommendedName>
</protein>
<evidence type="ECO:0000256" key="1">
    <source>
        <dbReference type="SAM" id="Phobius"/>
    </source>
</evidence>
<feature type="domain" description="Phosphatidic acid phosphatase type 2/haloperoxidase" evidence="2">
    <location>
        <begin position="87"/>
        <end position="211"/>
    </location>
</feature>
<dbReference type="GO" id="GO:0042392">
    <property type="term" value="F:sphingosine-1-phosphate phosphatase activity"/>
    <property type="evidence" value="ECO:0007669"/>
    <property type="project" value="TreeGrafter"/>
</dbReference>
<keyword evidence="1" id="KW-1133">Transmembrane helix</keyword>
<dbReference type="SMART" id="SM00014">
    <property type="entry name" value="acidPPc"/>
    <property type="match status" value="1"/>
</dbReference>
<name>A0A1F5KJZ1_9BACT</name>
<dbReference type="Proteomes" id="UP000177328">
    <property type="component" value="Unassembled WGS sequence"/>
</dbReference>
<dbReference type="PANTHER" id="PTHR14969">
    <property type="entry name" value="SPHINGOSINE-1-PHOSPHATE PHOSPHOHYDROLASE"/>
    <property type="match status" value="1"/>
</dbReference>
<sequence length="225" mass="25791">MFKQKRVIISLTVAVALFAFFVSFSKLVNRDLFPQIDFDITVKLQDKLPHLVDFPFTILSLLGNPEPTVIFWFLMVLFFAVRRRWIVSIGLLGLFPLSLFIEIYGKTFVYHPAPPQFMYRGLFDFSLSKYYVHTEFSYPSGHVTRISFFVAFFVVYLLHTIKNPIKKVVSAGILMLFLILMLVSRVYLAEHWTTDVIGGLLLGSSFGIVAGVPALFRNSRTEITT</sequence>
<gene>
    <name evidence="3" type="ORF">A3D25_01280</name>
</gene>
<feature type="transmembrane region" description="Helical" evidence="1">
    <location>
        <begin position="54"/>
        <end position="78"/>
    </location>
</feature>